<dbReference type="EMBL" id="JAUIZM010000009">
    <property type="protein sequence ID" value="KAK1365768.1"/>
    <property type="molecule type" value="Genomic_DNA"/>
</dbReference>
<reference evidence="1" key="2">
    <citation type="submission" date="2023-05" db="EMBL/GenBank/DDBJ databases">
        <authorList>
            <person name="Schelkunov M.I."/>
        </authorList>
    </citation>
    <scope>NUCLEOTIDE SEQUENCE</scope>
    <source>
        <strain evidence="1">Hsosn_3</strain>
        <tissue evidence="1">Leaf</tissue>
    </source>
</reference>
<reference evidence="1" key="1">
    <citation type="submission" date="2023-02" db="EMBL/GenBank/DDBJ databases">
        <title>Genome of toxic invasive species Heracleum sosnowskyi carries increased number of genes despite the absence of recent whole-genome duplications.</title>
        <authorList>
            <person name="Schelkunov M."/>
            <person name="Shtratnikova V."/>
            <person name="Makarenko M."/>
            <person name="Klepikova A."/>
            <person name="Omelchenko D."/>
            <person name="Novikova G."/>
            <person name="Obukhova E."/>
            <person name="Bogdanov V."/>
            <person name="Penin A."/>
            <person name="Logacheva M."/>
        </authorList>
    </citation>
    <scope>NUCLEOTIDE SEQUENCE</scope>
    <source>
        <strain evidence="1">Hsosn_3</strain>
        <tissue evidence="1">Leaf</tissue>
    </source>
</reference>
<proteinExistence type="predicted"/>
<name>A0AAD8HFP6_9APIA</name>
<evidence type="ECO:0000313" key="1">
    <source>
        <dbReference type="EMBL" id="KAK1365768.1"/>
    </source>
</evidence>
<evidence type="ECO:0000313" key="2">
    <source>
        <dbReference type="Proteomes" id="UP001237642"/>
    </source>
</evidence>
<dbReference type="Proteomes" id="UP001237642">
    <property type="component" value="Unassembled WGS sequence"/>
</dbReference>
<dbReference type="AlphaFoldDB" id="A0AAD8HFP6"/>
<keyword evidence="2" id="KW-1185">Reference proteome</keyword>
<organism evidence="1 2">
    <name type="scientific">Heracleum sosnowskyi</name>
    <dbReference type="NCBI Taxonomy" id="360622"/>
    <lineage>
        <taxon>Eukaryota</taxon>
        <taxon>Viridiplantae</taxon>
        <taxon>Streptophyta</taxon>
        <taxon>Embryophyta</taxon>
        <taxon>Tracheophyta</taxon>
        <taxon>Spermatophyta</taxon>
        <taxon>Magnoliopsida</taxon>
        <taxon>eudicotyledons</taxon>
        <taxon>Gunneridae</taxon>
        <taxon>Pentapetalae</taxon>
        <taxon>asterids</taxon>
        <taxon>campanulids</taxon>
        <taxon>Apiales</taxon>
        <taxon>Apiaceae</taxon>
        <taxon>Apioideae</taxon>
        <taxon>apioid superclade</taxon>
        <taxon>Tordylieae</taxon>
        <taxon>Tordyliinae</taxon>
        <taxon>Heracleum</taxon>
    </lineage>
</organism>
<gene>
    <name evidence="1" type="ORF">POM88_041329</name>
</gene>
<accession>A0AAD8HFP6</accession>
<sequence length="103" mass="11543">MEMRRLQHISYDRTGEKISIIILVLVMNLTLNAAALNSRQKGHLDSNFALAGDTTENVLQFSVLRCYHHLHGHVSLFIASSLHSPHGFTNLLPCCLSRHLIAL</sequence>
<protein>
    <submittedName>
        <fullName evidence="1">Uncharacterized protein</fullName>
    </submittedName>
</protein>
<comment type="caution">
    <text evidence="1">The sequence shown here is derived from an EMBL/GenBank/DDBJ whole genome shotgun (WGS) entry which is preliminary data.</text>
</comment>